<dbReference type="SUPFAM" id="SSF53335">
    <property type="entry name" value="S-adenosyl-L-methionine-dependent methyltransferases"/>
    <property type="match status" value="1"/>
</dbReference>
<name>U6MBH2_EIMMA</name>
<dbReference type="EMBL" id="HG721844">
    <property type="protein sequence ID" value="CDJ60408.1"/>
    <property type="molecule type" value="Genomic_DNA"/>
</dbReference>
<dbReference type="InterPro" id="IPR056593">
    <property type="entry name" value="ANK_LRRK2"/>
</dbReference>
<dbReference type="OrthoDB" id="194358at2759"/>
<gene>
    <name evidence="2" type="ORF">EMWEY_00030230</name>
</gene>
<dbReference type="GeneID" id="25337009"/>
<dbReference type="Proteomes" id="UP000030763">
    <property type="component" value="Unassembled WGS sequence"/>
</dbReference>
<dbReference type="VEuPathDB" id="ToxoDB:EMWEY_00030230"/>
<keyword evidence="3" id="KW-1185">Reference proteome</keyword>
<dbReference type="InterPro" id="IPR029063">
    <property type="entry name" value="SAM-dependent_MTases_sf"/>
</dbReference>
<dbReference type="SUPFAM" id="SSF48403">
    <property type="entry name" value="Ankyrin repeat"/>
    <property type="match status" value="1"/>
</dbReference>
<dbReference type="Gene3D" id="3.40.50.150">
    <property type="entry name" value="Vaccinia Virus protein VP39"/>
    <property type="match status" value="1"/>
</dbReference>
<dbReference type="OMA" id="ELMCGSR"/>
<dbReference type="Gene3D" id="1.25.40.20">
    <property type="entry name" value="Ankyrin repeat-containing domain"/>
    <property type="match status" value="1"/>
</dbReference>
<evidence type="ECO:0000259" key="1">
    <source>
        <dbReference type="Pfam" id="PF23745"/>
    </source>
</evidence>
<protein>
    <recommendedName>
        <fullName evidence="1">LRRK2 ANK repeat domain-containing protein</fullName>
    </recommendedName>
</protein>
<reference evidence="2" key="1">
    <citation type="submission" date="2013-10" db="EMBL/GenBank/DDBJ databases">
        <title>Genomic analysis of the causative agents of coccidiosis in chickens.</title>
        <authorList>
            <person name="Reid A.J."/>
            <person name="Blake D."/>
            <person name="Billington K."/>
            <person name="Browne H."/>
            <person name="Dunn M."/>
            <person name="Hung S."/>
            <person name="Kawahara F."/>
            <person name="Miranda-Saavedra D."/>
            <person name="Mourier T."/>
            <person name="Nagra H."/>
            <person name="Otto T.D."/>
            <person name="Rawlings N."/>
            <person name="Sanchez A."/>
            <person name="Sanders M."/>
            <person name="Subramaniam C."/>
            <person name="Tay Y."/>
            <person name="Dear P."/>
            <person name="Doerig C."/>
            <person name="Gruber A."/>
            <person name="Parkinson J."/>
            <person name="Shirley M."/>
            <person name="Wan K.L."/>
            <person name="Berriman M."/>
            <person name="Tomley F."/>
            <person name="Pain A."/>
        </authorList>
    </citation>
    <scope>NUCLEOTIDE SEQUENCE [LARGE SCALE GENOMIC DNA]</scope>
    <source>
        <strain evidence="2">Weybridge</strain>
    </source>
</reference>
<dbReference type="Pfam" id="PF23745">
    <property type="entry name" value="ANK_LRRK2"/>
    <property type="match status" value="1"/>
</dbReference>
<reference evidence="2" key="2">
    <citation type="submission" date="2013-10" db="EMBL/GenBank/DDBJ databases">
        <authorList>
            <person name="Aslett M."/>
        </authorList>
    </citation>
    <scope>NUCLEOTIDE SEQUENCE [LARGE SCALE GENOMIC DNA]</scope>
    <source>
        <strain evidence="2">Weybridge</strain>
    </source>
</reference>
<proteinExistence type="predicted"/>
<dbReference type="InterPro" id="IPR036770">
    <property type="entry name" value="Ankyrin_rpt-contain_sf"/>
</dbReference>
<feature type="domain" description="LRRK2 ANK repeat" evidence="1">
    <location>
        <begin position="371"/>
        <end position="444"/>
    </location>
</feature>
<evidence type="ECO:0000313" key="3">
    <source>
        <dbReference type="Proteomes" id="UP000030763"/>
    </source>
</evidence>
<dbReference type="AlphaFoldDB" id="U6MBH2"/>
<evidence type="ECO:0000313" key="2">
    <source>
        <dbReference type="EMBL" id="CDJ60408.1"/>
    </source>
</evidence>
<sequence>MCERAVPQVTQNYGEFAIVIAAQVDDTSQTAHYWDLVHARGRVAYFISTRYLQKVLKPILKLGPTDAAAQILLEDAHAAALTIPEACSEPQQQQHQKQLQRRWRVAQPLAPLSHTLLELMCGSRPTHVRLLQSEAVATYVGIDASQRALSLAREACRRQIFTVELFRSGTMHAAGGAAEGVIGAAEAGPRTTTATCVHELLGRCMLLRNDCRMLSEELPLLQSRFVLLVAGLDDIIARSTTDNTDARGPCDEALLQVLHSAAFALPVGGTLLLVEPTKHFPELLLSLYKALQHPVLSCRLLMCEAAELVGPARDVLLLRLRRHTDASECMRALEHFHATDVARLAARKAFRRGLQGALEAPQAVQQAMPLCHRLSLVQQAEEMAFLLCQACNEGNIFATTKLLALGAEVNYSTTNNSTTAYPLCAAVAAGDPHLVDLLIRHGAKPTGSPYDDPLSVAAELLLRDAVAAGLCLPDEFKCTGCNSVEEKHIAAYSSGGPTRLLTNLALW</sequence>
<dbReference type="RefSeq" id="XP_013337058.1">
    <property type="nucleotide sequence ID" value="XM_013481604.1"/>
</dbReference>
<accession>U6MBH2</accession>
<organism evidence="2 3">
    <name type="scientific">Eimeria maxima</name>
    <name type="common">Coccidian parasite</name>
    <dbReference type="NCBI Taxonomy" id="5804"/>
    <lineage>
        <taxon>Eukaryota</taxon>
        <taxon>Sar</taxon>
        <taxon>Alveolata</taxon>
        <taxon>Apicomplexa</taxon>
        <taxon>Conoidasida</taxon>
        <taxon>Coccidia</taxon>
        <taxon>Eucoccidiorida</taxon>
        <taxon>Eimeriorina</taxon>
        <taxon>Eimeriidae</taxon>
        <taxon>Eimeria</taxon>
    </lineage>
</organism>